<reference evidence="1" key="2">
    <citation type="submission" date="2020-11" db="EMBL/GenBank/DDBJ databases">
        <authorList>
            <consortium name="NCBI Pathogen Detection Project"/>
        </authorList>
    </citation>
    <scope>NUCLEOTIDE SEQUENCE</scope>
    <source>
        <strain evidence="1">R404</strain>
    </source>
</reference>
<comment type="caution">
    <text evidence="1">The sequence shown here is derived from an EMBL/GenBank/DDBJ whole genome shotgun (WGS) entry which is preliminary data.</text>
</comment>
<dbReference type="AlphaFoldDB" id="A0AAN5LE50"/>
<dbReference type="Proteomes" id="UP000856143">
    <property type="component" value="Unassembled WGS sequence"/>
</dbReference>
<proteinExistence type="predicted"/>
<sequence>MSGKTPVRRNHHARWTLNEIEFVEKHYGKLPAKDIAASLGRGISAVRTMALKLGVGRQGAEPWTARETEIVKAFYSRGAGIAKVRALLPHRDKESIRKQAARAGVTDVREWSPDALRFLTAHYGRMPAKEIAVALNKSVSAVRNRANVLRLGKKRADEWTREEEAVLLTHYDESRNLEAIHTLLPHRTLHAISAQATKMGLRRAQAWHPDEIRILQQFYPVLGRKVVAMLPGRTVNSVHRQAEKQGLRRYAKKGA</sequence>
<protein>
    <submittedName>
        <fullName evidence="1">Uncharacterized protein</fullName>
    </submittedName>
</protein>
<evidence type="ECO:0000313" key="2">
    <source>
        <dbReference type="Proteomes" id="UP000856143"/>
    </source>
</evidence>
<organism evidence="1 2">
    <name type="scientific">Klebsiella oxytoca</name>
    <dbReference type="NCBI Taxonomy" id="571"/>
    <lineage>
        <taxon>Bacteria</taxon>
        <taxon>Pseudomonadati</taxon>
        <taxon>Pseudomonadota</taxon>
        <taxon>Gammaproteobacteria</taxon>
        <taxon>Enterobacterales</taxon>
        <taxon>Enterobacteriaceae</taxon>
        <taxon>Klebsiella/Raoultella group</taxon>
        <taxon>Klebsiella</taxon>
    </lineage>
</organism>
<name>A0AAN5LE50_KLEOX</name>
<reference evidence="1" key="1">
    <citation type="journal article" date="2018" name="Genome Biol.">
        <title>SKESA: strategic k-mer extension for scrupulous assemblies.</title>
        <authorList>
            <person name="Souvorov A."/>
            <person name="Agarwala R."/>
            <person name="Lipman D.J."/>
        </authorList>
    </citation>
    <scope>NUCLEOTIDE SEQUENCE</scope>
    <source>
        <strain evidence="1">R404</strain>
    </source>
</reference>
<gene>
    <name evidence="1" type="ORF">I8Y21_006171</name>
</gene>
<dbReference type="EMBL" id="DACSEO010000178">
    <property type="protein sequence ID" value="HAT1685320.1"/>
    <property type="molecule type" value="Genomic_DNA"/>
</dbReference>
<accession>A0AAN5LE50</accession>
<evidence type="ECO:0000313" key="1">
    <source>
        <dbReference type="EMBL" id="HAT1685320.1"/>
    </source>
</evidence>